<keyword evidence="20" id="KW-1185">Reference proteome</keyword>
<dbReference type="PROSITE" id="PS50112">
    <property type="entry name" value="PAS"/>
    <property type="match status" value="1"/>
</dbReference>
<keyword evidence="11" id="KW-0547">Nucleotide-binding</keyword>
<dbReference type="Gene3D" id="3.30.450.40">
    <property type="match status" value="1"/>
</dbReference>
<keyword evidence="14" id="KW-0157">Chromophore</keyword>
<reference evidence="19 20" key="1">
    <citation type="submission" date="2020-08" db="EMBL/GenBank/DDBJ databases">
        <title>Genomic Encyclopedia of Type Strains, Phase IV (KMG-IV): sequencing the most valuable type-strain genomes for metagenomic binning, comparative biology and taxonomic classification.</title>
        <authorList>
            <person name="Goeker M."/>
        </authorList>
    </citation>
    <scope>NUCLEOTIDE SEQUENCE [LARGE SCALE GENOMIC DNA]</scope>
    <source>
        <strain evidence="19 20">DSM 25620</strain>
    </source>
</reference>
<evidence type="ECO:0000256" key="12">
    <source>
        <dbReference type="ARBA" id="ARBA00022777"/>
    </source>
</evidence>
<dbReference type="PANTHER" id="PTHR41523:SF8">
    <property type="entry name" value="ETHYLENE RESPONSE SENSOR PROTEIN"/>
    <property type="match status" value="1"/>
</dbReference>
<dbReference type="SUPFAM" id="SSF55785">
    <property type="entry name" value="PYP-like sensor domain (PAS domain)"/>
    <property type="match status" value="2"/>
</dbReference>
<dbReference type="RefSeq" id="WP_151160302.1">
    <property type="nucleotide sequence ID" value="NZ_JACHIL010000006.1"/>
</dbReference>
<dbReference type="Gene3D" id="3.30.565.10">
    <property type="entry name" value="Histidine kinase-like ATPase, C-terminal domain"/>
    <property type="match status" value="1"/>
</dbReference>
<dbReference type="SMART" id="SM00911">
    <property type="entry name" value="HWE_HK"/>
    <property type="match status" value="1"/>
</dbReference>
<dbReference type="Pfam" id="PF13426">
    <property type="entry name" value="PAS_9"/>
    <property type="match status" value="2"/>
</dbReference>
<dbReference type="GO" id="GO:0009881">
    <property type="term" value="F:photoreceptor activity"/>
    <property type="evidence" value="ECO:0007669"/>
    <property type="project" value="UniProtKB-KW"/>
</dbReference>
<dbReference type="InterPro" id="IPR001610">
    <property type="entry name" value="PAC"/>
</dbReference>
<keyword evidence="7" id="KW-0285">Flavoprotein</keyword>
<keyword evidence="10" id="KW-0677">Repeat</keyword>
<evidence type="ECO:0000256" key="3">
    <source>
        <dbReference type="ARBA" id="ARBA00021740"/>
    </source>
</evidence>
<comment type="catalytic activity">
    <reaction evidence="1">
        <text>ATP + protein L-histidine = ADP + protein N-phospho-L-histidine.</text>
        <dbReference type="EC" id="2.7.13.3"/>
    </reaction>
</comment>
<feature type="domain" description="PAC" evidence="18">
    <location>
        <begin position="388"/>
        <end position="441"/>
    </location>
</feature>
<dbReference type="InterPro" id="IPR036890">
    <property type="entry name" value="HATPase_C_sf"/>
</dbReference>
<dbReference type="Pfam" id="PF07536">
    <property type="entry name" value="HWE_HK"/>
    <property type="match status" value="1"/>
</dbReference>
<dbReference type="InterPro" id="IPR011102">
    <property type="entry name" value="Sig_transdc_His_kinase_HWE"/>
</dbReference>
<gene>
    <name evidence="19" type="ORF">HNQ68_003130</name>
</gene>
<dbReference type="EMBL" id="JACHIL010000006">
    <property type="protein sequence ID" value="MBB5092573.1"/>
    <property type="molecule type" value="Genomic_DNA"/>
</dbReference>
<evidence type="ECO:0000256" key="8">
    <source>
        <dbReference type="ARBA" id="ARBA00022643"/>
    </source>
</evidence>
<keyword evidence="9" id="KW-0808">Transferase</keyword>
<dbReference type="GO" id="GO:0005524">
    <property type="term" value="F:ATP binding"/>
    <property type="evidence" value="ECO:0007669"/>
    <property type="project" value="UniProtKB-KW"/>
</dbReference>
<sequence>MGDTQVEARWDTSVSNLFGLSEASSLFQAVLPRFTIMNGQNDPVLDNLVALTARLCDAPVAAINLISQEQQIFKAVYGLTLNAPPPGHNFCRQTLLADDIFIVSDASTTPLFAGEPFVTGTSPYRFYAGIKLAGHDGTIFGTMLILDKKPRHLSAEQLKDLRRLAQIAGSHMEMQARHHRQQHKEQLNQLIIDNALDYAIITTTLSGQVTSWNAGARRLFGWTEEEVLKSSVDILFTPEEREKNVPEMRRVSALHHRQDAVERWHMRKDGSRFWASGQLLPLYDQDGHMQGFLKILMDRTFVREQQERLREQEEMLRLSQEAGGIGAFDINLISRTITVTNQIRQIYGIAPDTNITIELFEKLMSPRNCDEHKTDTAKSGSLALPRSGYSEYLIHRLDNNEQRWVALSTELISDDQGSVVRMRGIVQDITNRKHAEEQQAMLTAELAHRSKNILAVIQGIANQTLRSTTSAEDARAAFEARIMALSKAQDVLTQGAKSVSAELADIVTNSLSVHAGTGEKRINISGIPVTLGSRQALSMVMALHELGTNAVKYGALSTPDGHIEINWRVENGRFRFYWIEKNGPRVEKPARRGFGSRLIERTLAASLGGSAELHYLSQGLEFRLDAPANNMRYDPA</sequence>
<accession>A0A7W8ANU4</accession>
<evidence type="ECO:0000256" key="15">
    <source>
        <dbReference type="ARBA" id="ARBA00023026"/>
    </source>
</evidence>
<dbReference type="SMART" id="SM00091">
    <property type="entry name" value="PAS"/>
    <property type="match status" value="1"/>
</dbReference>
<protein>
    <recommendedName>
        <fullName evidence="3">Blue-light-activated histidine kinase</fullName>
        <ecNumber evidence="2">2.7.13.3</ecNumber>
    </recommendedName>
</protein>
<dbReference type="InterPro" id="IPR000700">
    <property type="entry name" value="PAS-assoc_C"/>
</dbReference>
<dbReference type="GO" id="GO:0004673">
    <property type="term" value="F:protein histidine kinase activity"/>
    <property type="evidence" value="ECO:0007669"/>
    <property type="project" value="UniProtKB-EC"/>
</dbReference>
<keyword evidence="12" id="KW-0418">Kinase</keyword>
<evidence type="ECO:0000256" key="11">
    <source>
        <dbReference type="ARBA" id="ARBA00022741"/>
    </source>
</evidence>
<evidence type="ECO:0000256" key="2">
    <source>
        <dbReference type="ARBA" id="ARBA00012438"/>
    </source>
</evidence>
<evidence type="ECO:0000313" key="20">
    <source>
        <dbReference type="Proteomes" id="UP000531231"/>
    </source>
</evidence>
<feature type="domain" description="PAS" evidence="17">
    <location>
        <begin position="184"/>
        <end position="242"/>
    </location>
</feature>
<evidence type="ECO:0000256" key="10">
    <source>
        <dbReference type="ARBA" id="ARBA00022737"/>
    </source>
</evidence>
<evidence type="ECO:0000256" key="1">
    <source>
        <dbReference type="ARBA" id="ARBA00000085"/>
    </source>
</evidence>
<keyword evidence="16" id="KW-0675">Receptor</keyword>
<dbReference type="EC" id="2.7.13.3" evidence="2"/>
<name>A0A7W8ANU4_9HYPH</name>
<evidence type="ECO:0000259" key="17">
    <source>
        <dbReference type="PROSITE" id="PS50112"/>
    </source>
</evidence>
<dbReference type="InterPro" id="IPR029016">
    <property type="entry name" value="GAF-like_dom_sf"/>
</dbReference>
<feature type="domain" description="PAC" evidence="18">
    <location>
        <begin position="259"/>
        <end position="311"/>
    </location>
</feature>
<dbReference type="NCBIfam" id="TIGR00229">
    <property type="entry name" value="sensory_box"/>
    <property type="match status" value="2"/>
</dbReference>
<evidence type="ECO:0000256" key="14">
    <source>
        <dbReference type="ARBA" id="ARBA00022991"/>
    </source>
</evidence>
<organism evidence="19 20">
    <name type="scientific">Pseudochrobactrum saccharolyticum</name>
    <dbReference type="NCBI Taxonomy" id="354352"/>
    <lineage>
        <taxon>Bacteria</taxon>
        <taxon>Pseudomonadati</taxon>
        <taxon>Pseudomonadota</taxon>
        <taxon>Alphaproteobacteria</taxon>
        <taxon>Hyphomicrobiales</taxon>
        <taxon>Brucellaceae</taxon>
        <taxon>Pseudochrobactrum</taxon>
    </lineage>
</organism>
<proteinExistence type="predicted"/>
<dbReference type="Proteomes" id="UP000531231">
    <property type="component" value="Unassembled WGS sequence"/>
</dbReference>
<evidence type="ECO:0000256" key="4">
    <source>
        <dbReference type="ARBA" id="ARBA00022543"/>
    </source>
</evidence>
<keyword evidence="15" id="KW-0843">Virulence</keyword>
<evidence type="ECO:0000256" key="13">
    <source>
        <dbReference type="ARBA" id="ARBA00022840"/>
    </source>
</evidence>
<dbReference type="SUPFAM" id="SSF55781">
    <property type="entry name" value="GAF domain-like"/>
    <property type="match status" value="1"/>
</dbReference>
<evidence type="ECO:0000256" key="6">
    <source>
        <dbReference type="ARBA" id="ARBA00022606"/>
    </source>
</evidence>
<keyword evidence="5" id="KW-0597">Phosphoprotein</keyword>
<comment type="caution">
    <text evidence="19">The sequence shown here is derived from an EMBL/GenBank/DDBJ whole genome shotgun (WGS) entry which is preliminary data.</text>
</comment>
<keyword evidence="13" id="KW-0067">ATP-binding</keyword>
<keyword evidence="8" id="KW-0288">FMN</keyword>
<evidence type="ECO:0000256" key="5">
    <source>
        <dbReference type="ARBA" id="ARBA00022553"/>
    </source>
</evidence>
<dbReference type="CDD" id="cd00130">
    <property type="entry name" value="PAS"/>
    <property type="match status" value="1"/>
</dbReference>
<evidence type="ECO:0000313" key="19">
    <source>
        <dbReference type="EMBL" id="MBB5092573.1"/>
    </source>
</evidence>
<dbReference type="PANTHER" id="PTHR41523">
    <property type="entry name" value="TWO-COMPONENT SYSTEM SENSOR PROTEIN"/>
    <property type="match status" value="1"/>
</dbReference>
<evidence type="ECO:0000259" key="18">
    <source>
        <dbReference type="PROSITE" id="PS50113"/>
    </source>
</evidence>
<dbReference type="Gene3D" id="3.30.450.20">
    <property type="entry name" value="PAS domain"/>
    <property type="match status" value="3"/>
</dbReference>
<keyword evidence="4" id="KW-0600">Photoreceptor protein</keyword>
<dbReference type="SUPFAM" id="SSF55874">
    <property type="entry name" value="ATPase domain of HSP90 chaperone/DNA topoisomerase II/histidine kinase"/>
    <property type="match status" value="1"/>
</dbReference>
<dbReference type="InterPro" id="IPR035965">
    <property type="entry name" value="PAS-like_dom_sf"/>
</dbReference>
<evidence type="ECO:0000256" key="7">
    <source>
        <dbReference type="ARBA" id="ARBA00022630"/>
    </source>
</evidence>
<dbReference type="InterPro" id="IPR000014">
    <property type="entry name" value="PAS"/>
</dbReference>
<keyword evidence="6" id="KW-0716">Sensory transduction</keyword>
<dbReference type="AlphaFoldDB" id="A0A7W8ANU4"/>
<dbReference type="PROSITE" id="PS50113">
    <property type="entry name" value="PAC"/>
    <property type="match status" value="2"/>
</dbReference>
<evidence type="ECO:0000256" key="16">
    <source>
        <dbReference type="ARBA" id="ARBA00023170"/>
    </source>
</evidence>
<dbReference type="SMART" id="SM00086">
    <property type="entry name" value="PAC"/>
    <property type="match status" value="2"/>
</dbReference>
<evidence type="ECO:0000256" key="9">
    <source>
        <dbReference type="ARBA" id="ARBA00022679"/>
    </source>
</evidence>